<dbReference type="GO" id="GO:0015293">
    <property type="term" value="F:symporter activity"/>
    <property type="evidence" value="ECO:0007669"/>
    <property type="project" value="UniProtKB-KW"/>
</dbReference>
<dbReference type="InterPro" id="IPR004710">
    <property type="entry name" value="Bilac:Na_transpt"/>
</dbReference>
<dbReference type="Gene3D" id="1.20.1530.20">
    <property type="match status" value="1"/>
</dbReference>
<feature type="chain" id="PRO_5040347503" evidence="9">
    <location>
        <begin position="26"/>
        <end position="521"/>
    </location>
</feature>
<comment type="subcellular location">
    <subcellularLocation>
        <location evidence="1">Membrane</location>
        <topology evidence="1">Multi-pass membrane protein</topology>
    </subcellularLocation>
</comment>
<feature type="transmembrane region" description="Helical" evidence="8">
    <location>
        <begin position="376"/>
        <end position="398"/>
    </location>
</feature>
<dbReference type="GO" id="GO:0016020">
    <property type="term" value="C:membrane"/>
    <property type="evidence" value="ECO:0007669"/>
    <property type="project" value="UniProtKB-SubCell"/>
</dbReference>
<feature type="transmembrane region" description="Helical" evidence="8">
    <location>
        <begin position="285"/>
        <end position="304"/>
    </location>
</feature>
<evidence type="ECO:0000256" key="6">
    <source>
        <dbReference type="ARBA" id="ARBA00023136"/>
    </source>
</evidence>
<gene>
    <name evidence="10" type="ORF">HOLleu_34170</name>
</gene>
<sequence>MASLLKWGPVLAVIVAMTLCGVINGQDDTPTDWAEAFQLMNEPGNDSITLFIGDTVSVNFSIISISVSGTFSISARAKDGANTFGLSSTTLENVVGMKDNYDDEILYVLITGERIAIEQIELVAEDDTGKSQVIWIHEVNVNRVEPPIARIVRYLVVVALVVAIFLIGITTDVMIIYSLIRRPYGILIGMFCQFIVMPFTAWTLSKIFQVDGPASLGLIIDGSCPGGSLSNVLSVLLDVDYVLSITMTFFSTLFALGFMPLNLLIYGRSFTTSTGQSIQTPFMEIFIQLVLLTAPLVVGIGIGYKWPKAKEFADKYVKPVSGLIMMILIATDLPFNLFIFDSPWKYFIVAIIFPLVGGTAGVVISKVLRLSTRQSCTVALETGVQNALLAVTVLYFFYPRPVSDLATRLPYLILIFTTIEGIVFTIIYLLLKKFYWHGCPFDDEEEDIKKKKEEDKEKQGDTKDGMKATEKQKNGEINGNVKTISGTVVAPSNTVSYDVGCQATFGDETLAEINVGFDPTE</sequence>
<dbReference type="Proteomes" id="UP001152320">
    <property type="component" value="Chromosome 17"/>
</dbReference>
<keyword evidence="4" id="KW-0769">Symport</keyword>
<proteinExistence type="inferred from homology"/>
<keyword evidence="3 8" id="KW-0812">Transmembrane</keyword>
<feature type="transmembrane region" description="Helical" evidence="8">
    <location>
        <begin position="154"/>
        <end position="180"/>
    </location>
</feature>
<evidence type="ECO:0000256" key="8">
    <source>
        <dbReference type="SAM" id="Phobius"/>
    </source>
</evidence>
<keyword evidence="6 8" id="KW-0472">Membrane</keyword>
<feature type="transmembrane region" description="Helical" evidence="8">
    <location>
        <begin position="316"/>
        <end position="340"/>
    </location>
</feature>
<feature type="transmembrane region" description="Helical" evidence="8">
    <location>
        <begin position="186"/>
        <end position="204"/>
    </location>
</feature>
<dbReference type="PANTHER" id="PTHR10361">
    <property type="entry name" value="SODIUM-BILE ACID COTRANSPORTER"/>
    <property type="match status" value="1"/>
</dbReference>
<evidence type="ECO:0000256" key="4">
    <source>
        <dbReference type="ARBA" id="ARBA00022847"/>
    </source>
</evidence>
<feature type="compositionally biased region" description="Basic and acidic residues" evidence="7">
    <location>
        <begin position="447"/>
        <end position="474"/>
    </location>
</feature>
<organism evidence="10 11">
    <name type="scientific">Holothuria leucospilota</name>
    <name type="common">Black long sea cucumber</name>
    <name type="synonym">Mertensiothuria leucospilota</name>
    <dbReference type="NCBI Taxonomy" id="206669"/>
    <lineage>
        <taxon>Eukaryota</taxon>
        <taxon>Metazoa</taxon>
        <taxon>Echinodermata</taxon>
        <taxon>Eleutherozoa</taxon>
        <taxon>Echinozoa</taxon>
        <taxon>Holothuroidea</taxon>
        <taxon>Aspidochirotacea</taxon>
        <taxon>Aspidochirotida</taxon>
        <taxon>Holothuriidae</taxon>
        <taxon>Holothuria</taxon>
    </lineage>
</organism>
<dbReference type="EMBL" id="JAIZAY010000017">
    <property type="protein sequence ID" value="KAJ8026350.1"/>
    <property type="molecule type" value="Genomic_DNA"/>
</dbReference>
<reference evidence="10" key="1">
    <citation type="submission" date="2021-10" db="EMBL/GenBank/DDBJ databases">
        <title>Tropical sea cucumber genome reveals ecological adaptation and Cuvierian tubules defense mechanism.</title>
        <authorList>
            <person name="Chen T."/>
        </authorList>
    </citation>
    <scope>NUCLEOTIDE SEQUENCE</scope>
    <source>
        <strain evidence="10">Nanhai2018</strain>
        <tissue evidence="10">Muscle</tissue>
    </source>
</reference>
<comment type="similarity">
    <text evidence="2">Belongs to the bile acid:sodium symporter (BASS) (TC 2.A.28) family.</text>
</comment>
<feature type="transmembrane region" description="Helical" evidence="8">
    <location>
        <begin position="410"/>
        <end position="431"/>
    </location>
</feature>
<keyword evidence="9" id="KW-0732">Signal</keyword>
<evidence type="ECO:0000313" key="11">
    <source>
        <dbReference type="Proteomes" id="UP001152320"/>
    </source>
</evidence>
<evidence type="ECO:0000256" key="7">
    <source>
        <dbReference type="SAM" id="MobiDB-lite"/>
    </source>
</evidence>
<evidence type="ECO:0000256" key="2">
    <source>
        <dbReference type="ARBA" id="ARBA00006528"/>
    </source>
</evidence>
<feature type="transmembrane region" description="Helical" evidence="8">
    <location>
        <begin position="346"/>
        <end position="364"/>
    </location>
</feature>
<keyword evidence="11" id="KW-1185">Reference proteome</keyword>
<dbReference type="Pfam" id="PF01758">
    <property type="entry name" value="SBF"/>
    <property type="match status" value="1"/>
</dbReference>
<feature type="region of interest" description="Disordered" evidence="7">
    <location>
        <begin position="446"/>
        <end position="478"/>
    </location>
</feature>
<keyword evidence="5 8" id="KW-1133">Transmembrane helix</keyword>
<feature type="transmembrane region" description="Helical" evidence="8">
    <location>
        <begin position="49"/>
        <end position="71"/>
    </location>
</feature>
<evidence type="ECO:0000256" key="5">
    <source>
        <dbReference type="ARBA" id="ARBA00022989"/>
    </source>
</evidence>
<accession>A0A9Q0YPW6</accession>
<dbReference type="PANTHER" id="PTHR10361:SF65">
    <property type="entry name" value="ILEAL SODIUM_BILE ACID COTRANSPORTER"/>
    <property type="match status" value="1"/>
</dbReference>
<keyword evidence="4" id="KW-0813">Transport</keyword>
<dbReference type="AlphaFoldDB" id="A0A9Q0YPW6"/>
<dbReference type="InterPro" id="IPR038770">
    <property type="entry name" value="Na+/solute_symporter_sf"/>
</dbReference>
<evidence type="ECO:0000313" key="10">
    <source>
        <dbReference type="EMBL" id="KAJ8026350.1"/>
    </source>
</evidence>
<name>A0A9Q0YPW6_HOLLE</name>
<feature type="transmembrane region" description="Helical" evidence="8">
    <location>
        <begin position="241"/>
        <end position="265"/>
    </location>
</feature>
<feature type="signal peptide" evidence="9">
    <location>
        <begin position="1"/>
        <end position="25"/>
    </location>
</feature>
<evidence type="ECO:0000256" key="9">
    <source>
        <dbReference type="SAM" id="SignalP"/>
    </source>
</evidence>
<evidence type="ECO:0000256" key="1">
    <source>
        <dbReference type="ARBA" id="ARBA00004141"/>
    </source>
</evidence>
<dbReference type="OrthoDB" id="203097at2759"/>
<evidence type="ECO:0000256" key="3">
    <source>
        <dbReference type="ARBA" id="ARBA00022692"/>
    </source>
</evidence>
<comment type="caution">
    <text evidence="10">The sequence shown here is derived from an EMBL/GenBank/DDBJ whole genome shotgun (WGS) entry which is preliminary data.</text>
</comment>
<dbReference type="InterPro" id="IPR002657">
    <property type="entry name" value="BilAc:Na_symport/Acr3"/>
</dbReference>
<protein>
    <submittedName>
        <fullName evidence="10">Ileal sodium/bile acid cotransporter</fullName>
    </submittedName>
</protein>